<dbReference type="AlphaFoldDB" id="A0A1Z3N4M4"/>
<dbReference type="Pfam" id="PF24621">
    <property type="entry name" value="DHQS_C"/>
    <property type="match status" value="1"/>
</dbReference>
<organism evidence="11 12">
    <name type="scientific">Bdellovibrio bacteriovorus</name>
    <dbReference type="NCBI Taxonomy" id="959"/>
    <lineage>
        <taxon>Bacteria</taxon>
        <taxon>Pseudomonadati</taxon>
        <taxon>Bdellovibrionota</taxon>
        <taxon>Bdellovibrionia</taxon>
        <taxon>Bdellovibrionales</taxon>
        <taxon>Pseudobdellovibrionaceae</taxon>
        <taxon>Bdellovibrio</taxon>
    </lineage>
</organism>
<keyword evidence="8" id="KW-0170">Cobalt</keyword>
<protein>
    <submittedName>
        <fullName evidence="11">Uncharacterized protein</fullName>
    </submittedName>
</protein>
<evidence type="ECO:0000256" key="1">
    <source>
        <dbReference type="ARBA" id="ARBA00001911"/>
    </source>
</evidence>
<reference evidence="11 12" key="1">
    <citation type="submission" date="2017-04" db="EMBL/GenBank/DDBJ databases">
        <title>Whole genome sequence of Bdellovibrio bacteriovorus strain SSB218315.</title>
        <authorList>
            <person name="Oyedara O."/>
            <person name="Rodriguez-Perez M.A."/>
        </authorList>
    </citation>
    <scope>NUCLEOTIDE SEQUENCE [LARGE SCALE GENOMIC DNA]</scope>
    <source>
        <strain evidence="11 12">SSB218315</strain>
    </source>
</reference>
<dbReference type="GO" id="GO:0008652">
    <property type="term" value="P:amino acid biosynthetic process"/>
    <property type="evidence" value="ECO:0007669"/>
    <property type="project" value="UniProtKB-KW"/>
</dbReference>
<evidence type="ECO:0000256" key="7">
    <source>
        <dbReference type="ARBA" id="ARBA00023239"/>
    </source>
</evidence>
<evidence type="ECO:0000256" key="6">
    <source>
        <dbReference type="ARBA" id="ARBA00023141"/>
    </source>
</evidence>
<dbReference type="EMBL" id="CP020946">
    <property type="protein sequence ID" value="ASD62426.1"/>
    <property type="molecule type" value="Genomic_DNA"/>
</dbReference>
<dbReference type="GO" id="GO:0046872">
    <property type="term" value="F:metal ion binding"/>
    <property type="evidence" value="ECO:0007669"/>
    <property type="project" value="UniProtKB-KW"/>
</dbReference>
<keyword evidence="5" id="KW-0520">NAD</keyword>
<comment type="cofactor">
    <cofactor evidence="2">
        <name>Co(2+)</name>
        <dbReference type="ChEBI" id="CHEBI:48828"/>
    </cofactor>
</comment>
<accession>A0A1Z3N4M4</accession>
<keyword evidence="7" id="KW-0456">Lyase</keyword>
<dbReference type="PANTHER" id="PTHR43622">
    <property type="entry name" value="3-DEHYDROQUINATE SYNTHASE"/>
    <property type="match status" value="1"/>
</dbReference>
<dbReference type="Pfam" id="PF01761">
    <property type="entry name" value="DHQ_synthase"/>
    <property type="match status" value="1"/>
</dbReference>
<comment type="cofactor">
    <cofactor evidence="1">
        <name>NAD(+)</name>
        <dbReference type="ChEBI" id="CHEBI:57540"/>
    </cofactor>
</comment>
<evidence type="ECO:0000256" key="2">
    <source>
        <dbReference type="ARBA" id="ARBA00001941"/>
    </source>
</evidence>
<dbReference type="Gene3D" id="1.20.1090.10">
    <property type="entry name" value="Dehydroquinate synthase-like - alpha domain"/>
    <property type="match status" value="1"/>
</dbReference>
<dbReference type="InterPro" id="IPR050071">
    <property type="entry name" value="Dehydroquinate_synthase"/>
</dbReference>
<gene>
    <name evidence="11" type="ORF">B9G79_02030</name>
</gene>
<name>A0A1Z3N4M4_BDEBC</name>
<dbReference type="OrthoDB" id="9806583at2"/>
<keyword evidence="6" id="KW-0057">Aromatic amino acid biosynthesis</keyword>
<keyword evidence="3" id="KW-0028">Amino-acid biosynthesis</keyword>
<dbReference type="SUPFAM" id="SSF56796">
    <property type="entry name" value="Dehydroquinate synthase-like"/>
    <property type="match status" value="1"/>
</dbReference>
<dbReference type="InterPro" id="IPR056179">
    <property type="entry name" value="DHQS_C"/>
</dbReference>
<evidence type="ECO:0000256" key="5">
    <source>
        <dbReference type="ARBA" id="ARBA00023027"/>
    </source>
</evidence>
<dbReference type="Proteomes" id="UP000197003">
    <property type="component" value="Chromosome"/>
</dbReference>
<dbReference type="GO" id="GO:0003856">
    <property type="term" value="F:3-dehydroquinate synthase activity"/>
    <property type="evidence" value="ECO:0007669"/>
    <property type="project" value="TreeGrafter"/>
</dbReference>
<dbReference type="InterPro" id="IPR030960">
    <property type="entry name" value="DHQS/DOIS_N"/>
</dbReference>
<evidence type="ECO:0000256" key="8">
    <source>
        <dbReference type="ARBA" id="ARBA00023285"/>
    </source>
</evidence>
<evidence type="ECO:0000313" key="11">
    <source>
        <dbReference type="EMBL" id="ASD62426.1"/>
    </source>
</evidence>
<evidence type="ECO:0000256" key="3">
    <source>
        <dbReference type="ARBA" id="ARBA00022605"/>
    </source>
</evidence>
<evidence type="ECO:0000259" key="9">
    <source>
        <dbReference type="Pfam" id="PF01761"/>
    </source>
</evidence>
<dbReference type="PANTHER" id="PTHR43622:SF7">
    <property type="entry name" value="3-DEHYDROQUINATE SYNTHASE, CHLOROPLASTIC"/>
    <property type="match status" value="1"/>
</dbReference>
<feature type="domain" description="3-dehydroquinate synthase C-terminal" evidence="10">
    <location>
        <begin position="165"/>
        <end position="272"/>
    </location>
</feature>
<dbReference type="GO" id="GO:0009073">
    <property type="term" value="P:aromatic amino acid family biosynthetic process"/>
    <property type="evidence" value="ECO:0007669"/>
    <property type="project" value="UniProtKB-KW"/>
</dbReference>
<feature type="domain" description="3-dehydroquinate synthase N-terminal" evidence="9">
    <location>
        <begin position="49"/>
        <end position="160"/>
    </location>
</feature>
<evidence type="ECO:0000256" key="4">
    <source>
        <dbReference type="ARBA" id="ARBA00022723"/>
    </source>
</evidence>
<keyword evidence="4" id="KW-0479">Metal-binding</keyword>
<evidence type="ECO:0000313" key="12">
    <source>
        <dbReference type="Proteomes" id="UP000197003"/>
    </source>
</evidence>
<evidence type="ECO:0000259" key="10">
    <source>
        <dbReference type="Pfam" id="PF24621"/>
    </source>
</evidence>
<dbReference type="Gene3D" id="3.40.50.1970">
    <property type="match status" value="1"/>
</dbReference>
<dbReference type="PIRSF" id="PIRSF001455">
    <property type="entry name" value="DHQ_synth"/>
    <property type="match status" value="1"/>
</dbReference>
<sequence>MKKSALLFTTELPRPADLGEELLLVHDEILPRKSKAFKKWMAQFPLRYPVKAGESLKSVQNFSEHITKIVKLCEGASSRRLTVVVAGGGSVGDFGGFVASILKRGVRLVHMPSTWLSAIDSAHGGKTALNVGSAKNQIGTFYPADKIVLSRSLLMAQPDARAFEGFGELLKIALIAGGPLWRDLAKEYEVNAAVLWKYLSSAIDAKYKVVAKDPEEKSGHRHILNLGHTLGHVLETQYEMPHGVAINYGLEFALRFSLHKKIITPAEYEKLMLSPVMGYLLSPVRDELLQTKESVLREFRKQLLSDKKKTSSEVLRFVFLKKPGQCVVREVSVDDILVEVCRQKEDELNG</sequence>
<dbReference type="RefSeq" id="WP_088564066.1">
    <property type="nucleotide sequence ID" value="NZ_CP020946.1"/>
</dbReference>
<dbReference type="InterPro" id="IPR030963">
    <property type="entry name" value="DHQ_synth_fam"/>
</dbReference>
<proteinExistence type="predicted"/>